<dbReference type="InterPro" id="IPR039934">
    <property type="entry name" value="C2CD2/C2CD2L"/>
</dbReference>
<dbReference type="SUPFAM" id="SSF57889">
    <property type="entry name" value="Cysteine-rich domain"/>
    <property type="match status" value="1"/>
</dbReference>
<dbReference type="PROSITE" id="PS50004">
    <property type="entry name" value="C2"/>
    <property type="match status" value="1"/>
</dbReference>
<keyword evidence="2" id="KW-0812">Transmembrane</keyword>
<feature type="compositionally biased region" description="Acidic residues" evidence="1">
    <location>
        <begin position="555"/>
        <end position="566"/>
    </location>
</feature>
<organism evidence="4 5">
    <name type="scientific">Acropora cervicornis</name>
    <name type="common">Staghorn coral</name>
    <dbReference type="NCBI Taxonomy" id="6130"/>
    <lineage>
        <taxon>Eukaryota</taxon>
        <taxon>Metazoa</taxon>
        <taxon>Cnidaria</taxon>
        <taxon>Anthozoa</taxon>
        <taxon>Hexacorallia</taxon>
        <taxon>Scleractinia</taxon>
        <taxon>Astrocoeniina</taxon>
        <taxon>Acroporidae</taxon>
        <taxon>Acropora</taxon>
    </lineage>
</organism>
<feature type="compositionally biased region" description="Basic and acidic residues" evidence="1">
    <location>
        <begin position="653"/>
        <end position="681"/>
    </location>
</feature>
<feature type="region of interest" description="Disordered" evidence="1">
    <location>
        <begin position="428"/>
        <end position="450"/>
    </location>
</feature>
<evidence type="ECO:0000313" key="5">
    <source>
        <dbReference type="Proteomes" id="UP001249851"/>
    </source>
</evidence>
<feature type="domain" description="C2" evidence="3">
    <location>
        <begin position="257"/>
        <end position="390"/>
    </location>
</feature>
<feature type="compositionally biased region" description="Basic and acidic residues" evidence="1">
    <location>
        <begin position="751"/>
        <end position="769"/>
    </location>
</feature>
<dbReference type="Pfam" id="PF00168">
    <property type="entry name" value="C2"/>
    <property type="match status" value="1"/>
</dbReference>
<evidence type="ECO:0000256" key="1">
    <source>
        <dbReference type="SAM" id="MobiDB-lite"/>
    </source>
</evidence>
<gene>
    <name evidence="4" type="ORF">P5673_009139</name>
</gene>
<evidence type="ECO:0000313" key="4">
    <source>
        <dbReference type="EMBL" id="KAK2566521.1"/>
    </source>
</evidence>
<feature type="compositionally biased region" description="Basic and acidic residues" evidence="1">
    <location>
        <begin position="567"/>
        <end position="593"/>
    </location>
</feature>
<feature type="compositionally biased region" description="Basic and acidic residues" evidence="1">
    <location>
        <begin position="246"/>
        <end position="263"/>
    </location>
</feature>
<feature type="region of interest" description="Disordered" evidence="1">
    <location>
        <begin position="505"/>
        <end position="917"/>
    </location>
</feature>
<evidence type="ECO:0000256" key="2">
    <source>
        <dbReference type="SAM" id="Phobius"/>
    </source>
</evidence>
<dbReference type="AlphaFoldDB" id="A0AAD9V9S4"/>
<reference evidence="4" key="2">
    <citation type="journal article" date="2023" name="Science">
        <title>Genomic signatures of disease resistance in endangered staghorn corals.</title>
        <authorList>
            <person name="Vollmer S.V."/>
            <person name="Selwyn J.D."/>
            <person name="Despard B.A."/>
            <person name="Roesel C.L."/>
        </authorList>
    </citation>
    <scope>NUCLEOTIDE SEQUENCE</scope>
    <source>
        <strain evidence="4">K2</strain>
    </source>
</reference>
<feature type="compositionally biased region" description="Basic residues" evidence="1">
    <location>
        <begin position="623"/>
        <end position="639"/>
    </location>
</feature>
<accession>A0AAD9V9S4</accession>
<proteinExistence type="predicted"/>
<feature type="compositionally biased region" description="Basic and acidic residues" evidence="1">
    <location>
        <begin position="602"/>
        <end position="622"/>
    </location>
</feature>
<feature type="transmembrane region" description="Helical" evidence="2">
    <location>
        <begin position="12"/>
        <end position="33"/>
    </location>
</feature>
<dbReference type="Gene3D" id="3.30.60.20">
    <property type="match status" value="1"/>
</dbReference>
<dbReference type="PANTHER" id="PTHR21119">
    <property type="entry name" value="C2 DOMAIN-CONTAINING PROTEIN"/>
    <property type="match status" value="1"/>
</dbReference>
<name>A0AAD9V9S4_ACRCE</name>
<keyword evidence="2" id="KW-0472">Membrane</keyword>
<feature type="compositionally biased region" description="Basic residues" evidence="1">
    <location>
        <begin position="696"/>
        <end position="709"/>
    </location>
</feature>
<dbReference type="InterPro" id="IPR046349">
    <property type="entry name" value="C1-like_sf"/>
</dbReference>
<reference evidence="4" key="1">
    <citation type="journal article" date="2023" name="G3 (Bethesda)">
        <title>Whole genome assembly and annotation of the endangered Caribbean coral Acropora cervicornis.</title>
        <authorList>
            <person name="Selwyn J.D."/>
            <person name="Vollmer S.V."/>
        </authorList>
    </citation>
    <scope>NUCLEOTIDE SEQUENCE</scope>
    <source>
        <strain evidence="4">K2</strain>
    </source>
</reference>
<feature type="region of interest" description="Disordered" evidence="1">
    <location>
        <begin position="246"/>
        <end position="267"/>
    </location>
</feature>
<comment type="caution">
    <text evidence="4">The sequence shown here is derived from an EMBL/GenBank/DDBJ whole genome shotgun (WGS) entry which is preliminary data.</text>
</comment>
<feature type="compositionally biased region" description="Basic residues" evidence="1">
    <location>
        <begin position="770"/>
        <end position="783"/>
    </location>
</feature>
<protein>
    <recommendedName>
        <fullName evidence="3">C2 domain-containing protein</fullName>
    </recommendedName>
</protein>
<feature type="compositionally biased region" description="Basic and acidic residues" evidence="1">
    <location>
        <begin position="796"/>
        <end position="836"/>
    </location>
</feature>
<feature type="compositionally biased region" description="Basic and acidic residues" evidence="1">
    <location>
        <begin position="719"/>
        <end position="742"/>
    </location>
</feature>
<sequence length="1010" mass="114384">MSIGHAVQDLSFPVKVYVGIIHLLLLFLVVLFLQRPYKKRDGGENSKQGRKRTFTKDNRAVTIESCEWINSTLAWFYIHSNTQANDSEDLTPNVVKLWIRALNRQLQKDRKKNPMIVIDALSSGCLPPKVTSVYCLSVSGNMQCITFHVESADLGFLIRVLHQTDKGPQASHFETRVIKLTGEVAFKLVTASSKLEISVQFIGVPEIVMSTKCLTKGSEVDAVEVQEKVKEVICKTITSIPLTDATSRERLNSDENSTKDKLDSPSSVSCAGEEGKLLVKVIKASGLCGKDKTGPISPYCIISTNNPLQRKRTSMVSDNDSPFWNEYFTFDITRKTTEITLDIYNYERTENDANGHMDDNELTEEQDDYLGQVIVPLSTVNRDQTCRFILPILPKSSKSEHSKGEISLEFTFDKDGKVIDVTLPIINGLERSGNGRPSAHSSPTEETPSIHINGVEYGTLNGHVSPRKRYLESSLDELAMEIEAYEHDEEGGPKENGYHGDEEVTEAFQEPEPQREPVSPAVEVSELETAPAYESEDKDDDELLAMAELIKSTEAEEEEEMKDEETTEKADVTDNESKETADEKQEEEKLKDIETEEEEEKEKEQEEEKEKEQEEKGEEPSLKPKHRRSFNLFKRRKVDKKAEEQEEEDEAHETEKKEDTLEVDEQDGKEVEGEDEKKDEKTEEEETAAESDTKPKARRSFKLFKRKPHTVAEEVESQEEVKKEELSVDGKEEPKEENKVEETKEEEGDEEKAKGFKESAEQDGEFDRKPKARRSFNLFKRRPQSAAVVDEVETQEEGKKDKLVEESKEGEAESQKAEDVNGEKNESDREKEKEQEESVEAFPEFDAKPKMRRSFNMFKRRPQSMAAADRKTNEDSEEGALSRNNPVRHSYHGGDLPVPDASNLHKSTSQSSLLSYSPNPRSTLVIETITKGEKKYSHIPPLMAKRGAYERGNKLHIYNNHIFTAVHFTGSLPQCAVCGKPLKGLVGKQGYQCRGNSYNFLHGSLYFEGI</sequence>
<dbReference type="InterPro" id="IPR035892">
    <property type="entry name" value="C2_domain_sf"/>
</dbReference>
<keyword evidence="5" id="KW-1185">Reference proteome</keyword>
<dbReference type="InterPro" id="IPR000008">
    <property type="entry name" value="C2_dom"/>
</dbReference>
<dbReference type="EMBL" id="JARQWQ010000016">
    <property type="protein sequence ID" value="KAK2566521.1"/>
    <property type="molecule type" value="Genomic_DNA"/>
</dbReference>
<dbReference type="SUPFAM" id="SSF49562">
    <property type="entry name" value="C2 domain (Calcium/lipid-binding domain, CaLB)"/>
    <property type="match status" value="1"/>
</dbReference>
<dbReference type="SMART" id="SM00239">
    <property type="entry name" value="C2"/>
    <property type="match status" value="1"/>
</dbReference>
<dbReference type="Proteomes" id="UP001249851">
    <property type="component" value="Unassembled WGS sequence"/>
</dbReference>
<feature type="compositionally biased region" description="Basic residues" evidence="1">
    <location>
        <begin position="850"/>
        <end position="862"/>
    </location>
</feature>
<dbReference type="Gene3D" id="2.60.40.150">
    <property type="entry name" value="C2 domain"/>
    <property type="match status" value="1"/>
</dbReference>
<feature type="compositionally biased region" description="Acidic residues" evidence="1">
    <location>
        <begin position="534"/>
        <end position="543"/>
    </location>
</feature>
<evidence type="ECO:0000259" key="3">
    <source>
        <dbReference type="PROSITE" id="PS50004"/>
    </source>
</evidence>
<feature type="compositionally biased region" description="Low complexity" evidence="1">
    <location>
        <begin position="904"/>
        <end position="917"/>
    </location>
</feature>
<keyword evidence="2" id="KW-1133">Transmembrane helix</keyword>
<dbReference type="PANTHER" id="PTHR21119:SF5">
    <property type="entry name" value="C2 DOMAIN-CONTAINING PROTEIN"/>
    <property type="match status" value="1"/>
</dbReference>